<proteinExistence type="predicted"/>
<keyword evidence="1" id="KW-1133">Transmembrane helix</keyword>
<keyword evidence="1" id="KW-0472">Membrane</keyword>
<feature type="transmembrane region" description="Helical" evidence="1">
    <location>
        <begin position="20"/>
        <end position="45"/>
    </location>
</feature>
<accession>A0A067EB84</accession>
<dbReference type="EMBL" id="KK785033">
    <property type="protein sequence ID" value="KDO52464.1"/>
    <property type="molecule type" value="Genomic_DNA"/>
</dbReference>
<gene>
    <name evidence="2" type="ORF">CISIN_1g033337mg</name>
</gene>
<protein>
    <submittedName>
        <fullName evidence="2">Uncharacterized protein</fullName>
    </submittedName>
</protein>
<sequence>MASTNSPKLGSLPSSCRRAYIGFICMSVFTFCAIVVLDASVITMFSSHMLSFMKQQKQKEMQNENGFFNLTTALAWTSMVFICVLIPVFLVLVFLVGWLHRRKEALDANPVQVQEHQSVQP</sequence>
<feature type="transmembrane region" description="Helical" evidence="1">
    <location>
        <begin position="66"/>
        <end position="99"/>
    </location>
</feature>
<reference evidence="2 3" key="1">
    <citation type="submission" date="2014-04" db="EMBL/GenBank/DDBJ databases">
        <authorList>
            <consortium name="International Citrus Genome Consortium"/>
            <person name="Gmitter F."/>
            <person name="Chen C."/>
            <person name="Farmerie W."/>
            <person name="Harkins T."/>
            <person name="Desany B."/>
            <person name="Mohiuddin M."/>
            <person name="Kodira C."/>
            <person name="Borodovsky M."/>
            <person name="Lomsadze A."/>
            <person name="Burns P."/>
            <person name="Jenkins J."/>
            <person name="Prochnik S."/>
            <person name="Shu S."/>
            <person name="Chapman J."/>
            <person name="Pitluck S."/>
            <person name="Schmutz J."/>
            <person name="Rokhsar D."/>
        </authorList>
    </citation>
    <scope>NUCLEOTIDE SEQUENCE</scope>
</reference>
<evidence type="ECO:0000313" key="3">
    <source>
        <dbReference type="Proteomes" id="UP000027120"/>
    </source>
</evidence>
<keyword evidence="1" id="KW-0812">Transmembrane</keyword>
<dbReference type="AlphaFoldDB" id="A0A067EB84"/>
<evidence type="ECO:0000313" key="2">
    <source>
        <dbReference type="EMBL" id="KDO52464.1"/>
    </source>
</evidence>
<evidence type="ECO:0000256" key="1">
    <source>
        <dbReference type="SAM" id="Phobius"/>
    </source>
</evidence>
<keyword evidence="3" id="KW-1185">Reference proteome</keyword>
<name>A0A067EB84_CITSI</name>
<organism evidence="2 3">
    <name type="scientific">Citrus sinensis</name>
    <name type="common">Sweet orange</name>
    <name type="synonym">Citrus aurantium var. sinensis</name>
    <dbReference type="NCBI Taxonomy" id="2711"/>
    <lineage>
        <taxon>Eukaryota</taxon>
        <taxon>Viridiplantae</taxon>
        <taxon>Streptophyta</taxon>
        <taxon>Embryophyta</taxon>
        <taxon>Tracheophyta</taxon>
        <taxon>Spermatophyta</taxon>
        <taxon>Magnoliopsida</taxon>
        <taxon>eudicotyledons</taxon>
        <taxon>Gunneridae</taxon>
        <taxon>Pentapetalae</taxon>
        <taxon>rosids</taxon>
        <taxon>malvids</taxon>
        <taxon>Sapindales</taxon>
        <taxon>Rutaceae</taxon>
        <taxon>Aurantioideae</taxon>
        <taxon>Citrus</taxon>
    </lineage>
</organism>
<dbReference type="Proteomes" id="UP000027120">
    <property type="component" value="Unassembled WGS sequence"/>
</dbReference>